<protein>
    <submittedName>
        <fullName evidence="1">Distal tail protein</fullName>
    </submittedName>
</protein>
<organism evidence="1">
    <name type="scientific">Siphoviridae sp. cteIs11</name>
    <dbReference type="NCBI Taxonomy" id="2826403"/>
    <lineage>
        <taxon>Viruses</taxon>
        <taxon>Duplodnaviria</taxon>
        <taxon>Heunggongvirae</taxon>
        <taxon>Uroviricota</taxon>
        <taxon>Caudoviricetes</taxon>
    </lineage>
</organism>
<accession>A0A8S5NSB9</accession>
<dbReference type="EMBL" id="BK015231">
    <property type="protein sequence ID" value="DAD97120.1"/>
    <property type="molecule type" value="Genomic_DNA"/>
</dbReference>
<reference evidence="1" key="1">
    <citation type="journal article" date="2021" name="Proc. Natl. Acad. Sci. U.S.A.">
        <title>A Catalog of Tens of Thousands of Viruses from Human Metagenomes Reveals Hidden Associations with Chronic Diseases.</title>
        <authorList>
            <person name="Tisza M.J."/>
            <person name="Buck C.B."/>
        </authorList>
    </citation>
    <scope>NUCLEOTIDE SEQUENCE</scope>
    <source>
        <strain evidence="1">CteIs11</strain>
    </source>
</reference>
<proteinExistence type="predicted"/>
<evidence type="ECO:0000313" key="1">
    <source>
        <dbReference type="EMBL" id="DAD97120.1"/>
    </source>
</evidence>
<sequence length="231" mass="26167">MFNMIINGFDTGSIPNCYVTDYGEEQMARPRFDNNTIYGANGDYPIYDGAYDGYDKTVSLYVVKEEEVQKILEQFNQQNNVVEFGHRPGSIFYADYADSSFKQNGIHAWSLEIKLKMHPFRYQKNNTEIVLTSNGTVTNPGTVYSEPVITVEGNGDVTLTIGKQTMQLKLDTKATIDCRHKRQNVYDKNGNLKNTLRTRGGFFEIPTGISGVVLSGNITKVRIQGNWRYKV</sequence>
<name>A0A8S5NSB9_9CAUD</name>